<protein>
    <submittedName>
        <fullName evidence="1">Uncharacterized protein</fullName>
    </submittedName>
</protein>
<dbReference type="EMBL" id="CP038009">
    <property type="protein sequence ID" value="QBQ15181.1"/>
    <property type="molecule type" value="Genomic_DNA"/>
</dbReference>
<accession>A0A4P7B214</accession>
<proteinExistence type="predicted"/>
<sequence length="59" mass="7172">MRKIEHYSFGIWGALYHILITLNQGVHHKIKQKKHSINLYLVMIHFRNIKLHSIYFKNV</sequence>
<evidence type="ECO:0000313" key="2">
    <source>
        <dbReference type="Proteomes" id="UP000294395"/>
    </source>
</evidence>
<evidence type="ECO:0000313" key="1">
    <source>
        <dbReference type="EMBL" id="QBQ15181.1"/>
    </source>
</evidence>
<reference evidence="1 2" key="1">
    <citation type="submission" date="2019-03" db="EMBL/GenBank/DDBJ databases">
        <title>Complete genome sequence of two outbreak-associated Acinetobacter haemolyticus strains.</title>
        <authorList>
            <person name="Bai L."/>
            <person name="Zhang S.-C."/>
            <person name="Deng Y."/>
            <person name="Song C.-C."/>
            <person name="Kang G.-B."/>
            <person name="Dong Y."/>
            <person name="Wang Y."/>
            <person name="Gao F."/>
            <person name="Huang H."/>
        </authorList>
    </citation>
    <scope>NUCLEOTIDE SEQUENCE [LARGE SCALE GENOMIC DNA]</scope>
    <source>
        <strain evidence="1 2">TJR01</strain>
    </source>
</reference>
<dbReference type="Proteomes" id="UP000294395">
    <property type="component" value="Chromosome"/>
</dbReference>
<name>A0A4P7B214_ACIHA</name>
<organism evidence="1 2">
    <name type="scientific">Acinetobacter haemolyticus</name>
    <dbReference type="NCBI Taxonomy" id="29430"/>
    <lineage>
        <taxon>Bacteria</taxon>
        <taxon>Pseudomonadati</taxon>
        <taxon>Pseudomonadota</taxon>
        <taxon>Gammaproteobacteria</taxon>
        <taxon>Moraxellales</taxon>
        <taxon>Moraxellaceae</taxon>
        <taxon>Acinetobacter</taxon>
    </lineage>
</organism>
<dbReference type="AlphaFoldDB" id="A0A4P7B214"/>
<gene>
    <name evidence="1" type="ORF">AHTJR_02275</name>
</gene>